<dbReference type="Gene3D" id="3.20.20.210">
    <property type="match status" value="1"/>
</dbReference>
<dbReference type="KEGG" id="bbes:BESB_020150"/>
<feature type="domain" description="Uroporphyrinogen decarboxylase (URO-D)" evidence="17">
    <location>
        <begin position="296"/>
        <end position="305"/>
    </location>
</feature>
<dbReference type="EC" id="4.1.1.37" evidence="5 14"/>
<dbReference type="PROSITE" id="PS00906">
    <property type="entry name" value="UROD_1"/>
    <property type="match status" value="1"/>
</dbReference>
<accession>A0A2A9M4C6</accession>
<evidence type="ECO:0000256" key="6">
    <source>
        <dbReference type="ARBA" id="ARBA00014308"/>
    </source>
</evidence>
<comment type="pathway">
    <text evidence="2 14">Porphyrin-containing compound metabolism; protoporphyrin-IX biosynthesis; coproporphyrinogen-III from 5-aminolevulinate: step 4/4.</text>
</comment>
<evidence type="ECO:0000256" key="15">
    <source>
        <dbReference type="RuleBase" id="RU004169"/>
    </source>
</evidence>
<evidence type="ECO:0000256" key="16">
    <source>
        <dbReference type="SAM" id="MobiDB-lite"/>
    </source>
</evidence>
<keyword evidence="9 14" id="KW-0456">Lyase</keyword>
<evidence type="ECO:0000256" key="11">
    <source>
        <dbReference type="ARBA" id="ARBA00045708"/>
    </source>
</evidence>
<evidence type="ECO:0000256" key="9">
    <source>
        <dbReference type="ARBA" id="ARBA00023239"/>
    </source>
</evidence>
<comment type="function">
    <text evidence="11">Catalyzes the sequential decarboxylation of the four acetate side chains of uroporphyrinogen to form coproporphyrinogen and participates in the fifth step in the heme biosynthetic pathway. Isomer I or isomer III of uroporphyrinogen may serve as substrate, but only coproporphyrinogen III can ultimately be converted to heme. In vitro also decarboxylates pentacarboxylate porphyrinogen I.</text>
</comment>
<comment type="subunit">
    <text evidence="4">Homodimer.</text>
</comment>
<keyword evidence="19" id="KW-1185">Reference proteome</keyword>
<dbReference type="AlphaFoldDB" id="A0A2A9M4C6"/>
<proteinExistence type="inferred from homology"/>
<feature type="region of interest" description="Disordered" evidence="16">
    <location>
        <begin position="115"/>
        <end position="181"/>
    </location>
</feature>
<evidence type="ECO:0000259" key="17">
    <source>
        <dbReference type="PROSITE" id="PS00906"/>
    </source>
</evidence>
<protein>
    <recommendedName>
        <fullName evidence="6 14">Uroporphyrinogen decarboxylase</fullName>
        <ecNumber evidence="5 14">4.1.1.37</ecNumber>
    </recommendedName>
</protein>
<evidence type="ECO:0000256" key="14">
    <source>
        <dbReference type="RuleBase" id="RU000554"/>
    </source>
</evidence>
<evidence type="ECO:0000256" key="13">
    <source>
        <dbReference type="ARBA" id="ARBA00048411"/>
    </source>
</evidence>
<dbReference type="UniPathway" id="UPA00251">
    <property type="reaction ID" value="UER00321"/>
</dbReference>
<dbReference type="NCBIfam" id="TIGR01464">
    <property type="entry name" value="hemE"/>
    <property type="match status" value="1"/>
</dbReference>
<evidence type="ECO:0000256" key="12">
    <source>
        <dbReference type="ARBA" id="ARBA00047341"/>
    </source>
</evidence>
<dbReference type="GO" id="GO:0004853">
    <property type="term" value="F:uroporphyrinogen decarboxylase activity"/>
    <property type="evidence" value="ECO:0007669"/>
    <property type="project" value="UniProtKB-EC"/>
</dbReference>
<dbReference type="RefSeq" id="XP_029216083.1">
    <property type="nucleotide sequence ID" value="XM_029360724.1"/>
</dbReference>
<dbReference type="Pfam" id="PF01208">
    <property type="entry name" value="URO-D"/>
    <property type="match status" value="1"/>
</dbReference>
<sequence length="652" mass="71078">MPSLLQARATVPPCLPSLQRNPTQKRPLASSSPQPSRHASSRIASSLPPSSSQVARTGLSGRVRSSVCSFLLLAALCVLCASWTSPFPVFSPAEVCTRSASSWLRAGVCAAQAYSSDDRTGRSRRGSAASLSAFEAPEAPEELRSPQRRVKRGSADSAREESVEESEAGDRADTPASTKHWTEDEQATLLASSLGFLSGGLRSFFFPKGSAQKMSDQREDSDGGSPPVVYTLTPEDERAAIRARRQAYKANPREPCVNDTLRRAALGAARYARLVGVDGDRAADSTQGIQQPFLTPVWMMRQAGRYLPEFRNLRRQHGFLEVCRDPLLASELTLQPYRRFPQLDAVIIFSDILVIPEAMGMKLSMEEGVGPRFAWRVESPADVKKLNMKPDIEKTLGYVFDAVYVTSQQLAGAIPLLGFCGGPLTLLTYMIEGGGSKTWRQAKKFVYEEPEATASLLQVISDICVEYLVGQAEAGAQVLQVFDTNASQFAAAKYAEVGAPYLAYIAEKVKERLPHVTMIAFPKDRPSEVFAQSAFDVISLGSSAEIELMQRRFSAQQPNVCGAEPSERRAASDADSKALQGNLDPQILYTDIATIKQETAKMIKKFGVGRHIANLGHGMEPEMDPEHARAFIEGVKEASAAYLLEDDQTKEA</sequence>
<evidence type="ECO:0000313" key="19">
    <source>
        <dbReference type="Proteomes" id="UP000224006"/>
    </source>
</evidence>
<dbReference type="PANTHER" id="PTHR21091:SF169">
    <property type="entry name" value="UROPORPHYRINOGEN DECARBOXYLASE"/>
    <property type="match status" value="1"/>
</dbReference>
<evidence type="ECO:0000256" key="4">
    <source>
        <dbReference type="ARBA" id="ARBA00011738"/>
    </source>
</evidence>
<keyword evidence="10 14" id="KW-0627">Porphyrin biosynthesis</keyword>
<organism evidence="18 19">
    <name type="scientific">Besnoitia besnoiti</name>
    <name type="common">Apicomplexan protozoan</name>
    <dbReference type="NCBI Taxonomy" id="94643"/>
    <lineage>
        <taxon>Eukaryota</taxon>
        <taxon>Sar</taxon>
        <taxon>Alveolata</taxon>
        <taxon>Apicomplexa</taxon>
        <taxon>Conoidasida</taxon>
        <taxon>Coccidia</taxon>
        <taxon>Eucoccidiorida</taxon>
        <taxon>Eimeriorina</taxon>
        <taxon>Sarcocystidae</taxon>
        <taxon>Besnoitia</taxon>
    </lineage>
</organism>
<dbReference type="InterPro" id="IPR006361">
    <property type="entry name" value="Uroporphyrinogen_deCO2ase_HemE"/>
</dbReference>
<dbReference type="GO" id="GO:0006782">
    <property type="term" value="P:protoporphyrinogen IX biosynthetic process"/>
    <property type="evidence" value="ECO:0007669"/>
    <property type="project" value="UniProtKB-UniPathway"/>
</dbReference>
<gene>
    <name evidence="18" type="ORF">BESB_020150</name>
</gene>
<evidence type="ECO:0000256" key="1">
    <source>
        <dbReference type="ARBA" id="ARBA00004514"/>
    </source>
</evidence>
<comment type="caution">
    <text evidence="18">The sequence shown here is derived from an EMBL/GenBank/DDBJ whole genome shotgun (WGS) entry which is preliminary data.</text>
</comment>
<dbReference type="GeneID" id="40307076"/>
<reference evidence="18 19" key="1">
    <citation type="submission" date="2017-09" db="EMBL/GenBank/DDBJ databases">
        <title>Genome sequencing of Besnoitia besnoiti strain Bb-Ger1.</title>
        <authorList>
            <person name="Schares G."/>
            <person name="Venepally P."/>
            <person name="Lorenzi H.A."/>
        </authorList>
    </citation>
    <scope>NUCLEOTIDE SEQUENCE [LARGE SCALE GENOMIC DNA]</scope>
    <source>
        <strain evidence="18 19">Bb-Ger1</strain>
    </source>
</reference>
<comment type="subcellular location">
    <subcellularLocation>
        <location evidence="1">Cytoplasm</location>
        <location evidence="1">Cytosol</location>
    </subcellularLocation>
</comment>
<comment type="similarity">
    <text evidence="3 15">Belongs to the uroporphyrinogen decarboxylase family.</text>
</comment>
<evidence type="ECO:0000256" key="7">
    <source>
        <dbReference type="ARBA" id="ARBA00022490"/>
    </source>
</evidence>
<dbReference type="OrthoDB" id="339900at2759"/>
<evidence type="ECO:0000256" key="5">
    <source>
        <dbReference type="ARBA" id="ARBA00012288"/>
    </source>
</evidence>
<evidence type="ECO:0000256" key="8">
    <source>
        <dbReference type="ARBA" id="ARBA00022793"/>
    </source>
</evidence>
<feature type="region of interest" description="Disordered" evidence="16">
    <location>
        <begin position="1"/>
        <end position="55"/>
    </location>
</feature>
<dbReference type="CDD" id="cd00717">
    <property type="entry name" value="URO-D"/>
    <property type="match status" value="1"/>
</dbReference>
<evidence type="ECO:0000256" key="10">
    <source>
        <dbReference type="ARBA" id="ARBA00023244"/>
    </source>
</evidence>
<feature type="region of interest" description="Disordered" evidence="16">
    <location>
        <begin position="212"/>
        <end position="235"/>
    </location>
</feature>
<evidence type="ECO:0000256" key="3">
    <source>
        <dbReference type="ARBA" id="ARBA00009935"/>
    </source>
</evidence>
<dbReference type="VEuPathDB" id="ToxoDB:BESB_020150"/>
<dbReference type="FunFam" id="3.20.20.210:FF:000008">
    <property type="entry name" value="Uroporphyrinogen decarboxylase"/>
    <property type="match status" value="1"/>
</dbReference>
<dbReference type="InterPro" id="IPR000257">
    <property type="entry name" value="Uroporphyrinogen_deCOase"/>
</dbReference>
<keyword evidence="8 14" id="KW-0210">Decarboxylase</keyword>
<dbReference type="GO" id="GO:0005829">
    <property type="term" value="C:cytosol"/>
    <property type="evidence" value="ECO:0007669"/>
    <property type="project" value="UniProtKB-SubCell"/>
</dbReference>
<dbReference type="STRING" id="94643.A0A2A9M4C6"/>
<comment type="catalytic activity">
    <reaction evidence="12">
        <text>uroporphyrinogen I + 4 H(+) = coproporphyrinogen I + 4 CO2</text>
        <dbReference type="Rhea" id="RHEA:31239"/>
        <dbReference type="ChEBI" id="CHEBI:15378"/>
        <dbReference type="ChEBI" id="CHEBI:16526"/>
        <dbReference type="ChEBI" id="CHEBI:62626"/>
        <dbReference type="ChEBI" id="CHEBI:62631"/>
    </reaction>
    <physiologicalReaction direction="left-to-right" evidence="12">
        <dbReference type="Rhea" id="RHEA:31240"/>
    </physiologicalReaction>
</comment>
<name>A0A2A9M4C6_BESBE</name>
<evidence type="ECO:0000313" key="18">
    <source>
        <dbReference type="EMBL" id="PFH32074.1"/>
    </source>
</evidence>
<evidence type="ECO:0000256" key="2">
    <source>
        <dbReference type="ARBA" id="ARBA00004804"/>
    </source>
</evidence>
<dbReference type="PANTHER" id="PTHR21091">
    <property type="entry name" value="METHYLTETRAHYDROFOLATE:HOMOCYSTEINE METHYLTRANSFERASE RELATED"/>
    <property type="match status" value="1"/>
</dbReference>
<dbReference type="Proteomes" id="UP000224006">
    <property type="component" value="Chromosome XI"/>
</dbReference>
<keyword evidence="7" id="KW-0963">Cytoplasm</keyword>
<dbReference type="EMBL" id="NWUJ01000012">
    <property type="protein sequence ID" value="PFH32074.1"/>
    <property type="molecule type" value="Genomic_DNA"/>
</dbReference>
<dbReference type="InterPro" id="IPR038071">
    <property type="entry name" value="UROD/MetE-like_sf"/>
</dbReference>
<comment type="catalytic activity">
    <reaction evidence="13">
        <text>uroporphyrinogen III + 4 H(+) = coproporphyrinogen III + 4 CO2</text>
        <dbReference type="Rhea" id="RHEA:19865"/>
        <dbReference type="ChEBI" id="CHEBI:15378"/>
        <dbReference type="ChEBI" id="CHEBI:16526"/>
        <dbReference type="ChEBI" id="CHEBI:57308"/>
        <dbReference type="ChEBI" id="CHEBI:57309"/>
        <dbReference type="EC" id="4.1.1.37"/>
    </reaction>
    <physiologicalReaction direction="left-to-right" evidence="13">
        <dbReference type="Rhea" id="RHEA:19866"/>
    </physiologicalReaction>
</comment>
<dbReference type="SUPFAM" id="SSF51726">
    <property type="entry name" value="UROD/MetE-like"/>
    <property type="match status" value="1"/>
</dbReference>
<feature type="compositionally biased region" description="Low complexity" evidence="16">
    <location>
        <begin position="29"/>
        <end position="52"/>
    </location>
</feature>